<accession>A0AAN6XF01</accession>
<dbReference type="InterPro" id="IPR036188">
    <property type="entry name" value="FAD/NAD-bd_sf"/>
</dbReference>
<feature type="domain" description="FAD-binding" evidence="10">
    <location>
        <begin position="683"/>
        <end position="848"/>
    </location>
</feature>
<dbReference type="Gene3D" id="3.50.50.60">
    <property type="entry name" value="FAD/NAD(P)-binding domain"/>
    <property type="match status" value="1"/>
</dbReference>
<feature type="transmembrane region" description="Helical" evidence="8">
    <location>
        <begin position="1444"/>
        <end position="1470"/>
    </location>
</feature>
<feature type="transmembrane region" description="Helical" evidence="8">
    <location>
        <begin position="1242"/>
        <end position="1267"/>
    </location>
</feature>
<evidence type="ECO:0000256" key="7">
    <source>
        <dbReference type="ARBA" id="ARBA00023002"/>
    </source>
</evidence>
<keyword evidence="8" id="KW-0812">Transmembrane</keyword>
<evidence type="ECO:0000256" key="6">
    <source>
        <dbReference type="ARBA" id="ARBA00022827"/>
    </source>
</evidence>
<keyword evidence="12" id="KW-1185">Reference proteome</keyword>
<evidence type="ECO:0000256" key="3">
    <source>
        <dbReference type="ARBA" id="ARBA00007992"/>
    </source>
</evidence>
<dbReference type="GO" id="GO:0004497">
    <property type="term" value="F:monooxygenase activity"/>
    <property type="evidence" value="ECO:0007669"/>
    <property type="project" value="InterPro"/>
</dbReference>
<evidence type="ECO:0000259" key="10">
    <source>
        <dbReference type="Pfam" id="PF01494"/>
    </source>
</evidence>
<dbReference type="PANTHER" id="PTHR47356:SF2">
    <property type="entry name" value="FAD-BINDING DOMAIN-CONTAINING PROTEIN-RELATED"/>
    <property type="match status" value="1"/>
</dbReference>
<evidence type="ECO:0000256" key="5">
    <source>
        <dbReference type="ARBA" id="ARBA00022801"/>
    </source>
</evidence>
<evidence type="ECO:0000259" key="9">
    <source>
        <dbReference type="Pfam" id="PF00135"/>
    </source>
</evidence>
<dbReference type="InterPro" id="IPR002938">
    <property type="entry name" value="FAD-bd"/>
</dbReference>
<evidence type="ECO:0000256" key="8">
    <source>
        <dbReference type="SAM" id="Phobius"/>
    </source>
</evidence>
<reference evidence="11" key="2">
    <citation type="submission" date="2023-05" db="EMBL/GenBank/DDBJ databases">
        <authorList>
            <consortium name="Lawrence Berkeley National Laboratory"/>
            <person name="Steindorff A."/>
            <person name="Hensen N."/>
            <person name="Bonometti L."/>
            <person name="Westerberg I."/>
            <person name="Brannstrom I.O."/>
            <person name="Guillou S."/>
            <person name="Cros-Aarteil S."/>
            <person name="Calhoun S."/>
            <person name="Haridas S."/>
            <person name="Kuo A."/>
            <person name="Mondo S."/>
            <person name="Pangilinan J."/>
            <person name="Riley R."/>
            <person name="Labutti K."/>
            <person name="Andreopoulos B."/>
            <person name="Lipzen A."/>
            <person name="Chen C."/>
            <person name="Yanf M."/>
            <person name="Daum C."/>
            <person name="Ng V."/>
            <person name="Clum A."/>
            <person name="Ohm R."/>
            <person name="Martin F."/>
            <person name="Silar P."/>
            <person name="Natvig D."/>
            <person name="Lalanne C."/>
            <person name="Gautier V."/>
            <person name="Ament-Velasquez S.L."/>
            <person name="Kruys A."/>
            <person name="Hutchinson M.I."/>
            <person name="Powell A.J."/>
            <person name="Barry K."/>
            <person name="Miller A.N."/>
            <person name="Grigoriev I.V."/>
            <person name="Debuchy R."/>
            <person name="Gladieux P."/>
            <person name="Thoren M.H."/>
            <person name="Johannesson H."/>
        </authorList>
    </citation>
    <scope>NUCLEOTIDE SEQUENCE</scope>
    <source>
        <strain evidence="11">CBS 315.58</strain>
    </source>
</reference>
<name>A0AAN6XF01_9PEZI</name>
<comment type="cofactor">
    <cofactor evidence="1">
        <name>FAD</name>
        <dbReference type="ChEBI" id="CHEBI:57692"/>
    </cofactor>
</comment>
<dbReference type="Proteomes" id="UP001303160">
    <property type="component" value="Unassembled WGS sequence"/>
</dbReference>
<gene>
    <name evidence="11" type="ORF">QBC40DRAFT_308413</name>
</gene>
<dbReference type="EMBL" id="MU863949">
    <property type="protein sequence ID" value="KAK4198200.1"/>
    <property type="molecule type" value="Genomic_DNA"/>
</dbReference>
<evidence type="ECO:0000313" key="12">
    <source>
        <dbReference type="Proteomes" id="UP001303160"/>
    </source>
</evidence>
<feature type="transmembrane region" description="Helical" evidence="8">
    <location>
        <begin position="1322"/>
        <end position="1339"/>
    </location>
</feature>
<keyword evidence="8" id="KW-1133">Transmembrane helix</keyword>
<evidence type="ECO:0000256" key="1">
    <source>
        <dbReference type="ARBA" id="ARBA00001974"/>
    </source>
</evidence>
<evidence type="ECO:0000256" key="2">
    <source>
        <dbReference type="ARBA" id="ARBA00005964"/>
    </source>
</evidence>
<comment type="caution">
    <text evidence="11">The sequence shown here is derived from an EMBL/GenBank/DDBJ whole genome shotgun (WGS) entry which is preliminary data.</text>
</comment>
<reference evidence="11" key="1">
    <citation type="journal article" date="2023" name="Mol. Phylogenet. Evol.">
        <title>Genome-scale phylogeny and comparative genomics of the fungal order Sordariales.</title>
        <authorList>
            <person name="Hensen N."/>
            <person name="Bonometti L."/>
            <person name="Westerberg I."/>
            <person name="Brannstrom I.O."/>
            <person name="Guillou S."/>
            <person name="Cros-Aarteil S."/>
            <person name="Calhoun S."/>
            <person name="Haridas S."/>
            <person name="Kuo A."/>
            <person name="Mondo S."/>
            <person name="Pangilinan J."/>
            <person name="Riley R."/>
            <person name="LaButti K."/>
            <person name="Andreopoulos B."/>
            <person name="Lipzen A."/>
            <person name="Chen C."/>
            <person name="Yan M."/>
            <person name="Daum C."/>
            <person name="Ng V."/>
            <person name="Clum A."/>
            <person name="Steindorff A."/>
            <person name="Ohm R.A."/>
            <person name="Martin F."/>
            <person name="Silar P."/>
            <person name="Natvig D.O."/>
            <person name="Lalanne C."/>
            <person name="Gautier V."/>
            <person name="Ament-Velasquez S.L."/>
            <person name="Kruys A."/>
            <person name="Hutchinson M.I."/>
            <person name="Powell A.J."/>
            <person name="Barry K."/>
            <person name="Miller A.N."/>
            <person name="Grigoriev I.V."/>
            <person name="Debuchy R."/>
            <person name="Gladieux P."/>
            <person name="Hiltunen Thoren M."/>
            <person name="Johannesson H."/>
        </authorList>
    </citation>
    <scope>NUCLEOTIDE SEQUENCE</scope>
    <source>
        <strain evidence="11">CBS 315.58</strain>
    </source>
</reference>
<keyword evidence="7" id="KW-0560">Oxidoreductase</keyword>
<dbReference type="Pfam" id="PF01494">
    <property type="entry name" value="FAD_binding_3"/>
    <property type="match status" value="2"/>
</dbReference>
<feature type="domain" description="Carboxylesterase type B" evidence="9">
    <location>
        <begin position="159"/>
        <end position="634"/>
    </location>
</feature>
<dbReference type="GO" id="GO:0071949">
    <property type="term" value="F:FAD binding"/>
    <property type="evidence" value="ECO:0007669"/>
    <property type="project" value="InterPro"/>
</dbReference>
<comment type="similarity">
    <text evidence="2">Belongs to the type-B carboxylesterase/lipase family.</text>
</comment>
<dbReference type="GO" id="GO:0016787">
    <property type="term" value="F:hydrolase activity"/>
    <property type="evidence" value="ECO:0007669"/>
    <property type="project" value="UniProtKB-KW"/>
</dbReference>
<dbReference type="PRINTS" id="PR00420">
    <property type="entry name" value="RNGMNOXGNASE"/>
</dbReference>
<dbReference type="SUPFAM" id="SSF53474">
    <property type="entry name" value="alpha/beta-Hydrolases"/>
    <property type="match status" value="1"/>
</dbReference>
<comment type="similarity">
    <text evidence="3">Belongs to the paxM FAD-dependent monooxygenase family.</text>
</comment>
<feature type="domain" description="FAD-binding" evidence="10">
    <location>
        <begin position="976"/>
        <end position="1058"/>
    </location>
</feature>
<keyword evidence="6" id="KW-0274">FAD</keyword>
<evidence type="ECO:0000313" key="11">
    <source>
        <dbReference type="EMBL" id="KAK4198200.1"/>
    </source>
</evidence>
<dbReference type="InterPro" id="IPR002018">
    <property type="entry name" value="CarbesteraseB"/>
</dbReference>
<dbReference type="PROSITE" id="PS00122">
    <property type="entry name" value="CARBOXYLESTERASE_B_1"/>
    <property type="match status" value="1"/>
</dbReference>
<dbReference type="InterPro" id="IPR019826">
    <property type="entry name" value="Carboxylesterase_B_AS"/>
</dbReference>
<dbReference type="SUPFAM" id="SSF51905">
    <property type="entry name" value="FAD/NAD(P)-binding domain"/>
    <property type="match status" value="1"/>
</dbReference>
<feature type="transmembrane region" description="Helical" evidence="8">
    <location>
        <begin position="1414"/>
        <end position="1432"/>
    </location>
</feature>
<dbReference type="Gene3D" id="3.40.50.1820">
    <property type="entry name" value="alpha/beta hydrolase"/>
    <property type="match status" value="1"/>
</dbReference>
<keyword evidence="5" id="KW-0378">Hydrolase</keyword>
<feature type="transmembrane region" description="Helical" evidence="8">
    <location>
        <begin position="1134"/>
        <end position="1155"/>
    </location>
</feature>
<dbReference type="Pfam" id="PF00135">
    <property type="entry name" value="COesterase"/>
    <property type="match status" value="1"/>
</dbReference>
<evidence type="ECO:0000256" key="4">
    <source>
        <dbReference type="ARBA" id="ARBA00022630"/>
    </source>
</evidence>
<dbReference type="PANTHER" id="PTHR47356">
    <property type="entry name" value="FAD-DEPENDENT MONOOXYGENASE ASQG-RELATED"/>
    <property type="match status" value="1"/>
</dbReference>
<organism evidence="11 12">
    <name type="scientific">Triangularia verruculosa</name>
    <dbReference type="NCBI Taxonomy" id="2587418"/>
    <lineage>
        <taxon>Eukaryota</taxon>
        <taxon>Fungi</taxon>
        <taxon>Dikarya</taxon>
        <taxon>Ascomycota</taxon>
        <taxon>Pezizomycotina</taxon>
        <taxon>Sordariomycetes</taxon>
        <taxon>Sordariomycetidae</taxon>
        <taxon>Sordariales</taxon>
        <taxon>Podosporaceae</taxon>
        <taxon>Triangularia</taxon>
    </lineage>
</organism>
<keyword evidence="4" id="KW-0285">Flavoprotein</keyword>
<protein>
    <submittedName>
        <fullName evidence="11">Neuroligin-4, X-linked</fullName>
    </submittedName>
</protein>
<feature type="transmembrane region" description="Helical" evidence="8">
    <location>
        <begin position="1213"/>
        <end position="1230"/>
    </location>
</feature>
<dbReference type="InterPro" id="IPR029058">
    <property type="entry name" value="AB_hydrolase_fold"/>
</dbReference>
<proteinExistence type="inferred from homology"/>
<feature type="transmembrane region" description="Helical" evidence="8">
    <location>
        <begin position="1288"/>
        <end position="1310"/>
    </location>
</feature>
<keyword evidence="8" id="KW-0472">Membrane</keyword>
<sequence length="1497" mass="165162">MRSSKRVVAVATALMVEQSYALFVGGGLTILSQNTLDGAENDKSAAILVNQASPNYAASIACQLLGEELWNPKKSNFATVLAKSLPYQAYLGVVPQNQLYWISKTTPTTDKCRAIDASGKTGNVDCSRELPTLCSQSAKVSNQTVDDTSSNWQVQQSVGRKLVTGYRDLHVWKFRGLRYADPPKRFSYSRVANFEEDGEIDATRAGADCSQPIGEVTSGSSEDCLFANVWTPYLPRMADQDKKKQLKPVMLYLYGGGLTSGSGKNPNTDGTNLASRGDVVAVSVNYRVGSLGFLNLNDGVHKGNYAVSDMITALEWVNKYIKYFGGDPSRVTLFGESAGALGTHVVLSSPKAKGLFHRAILQSSPDGYPSLEKPINPAPFYDSLTHDYETATKQVLKEAGCLDATDKVACLSKLSGFELVNLPTNANGIVQDGTYLTTPNLSFSSRLTANIPVMLGITRDEAGVMIDEPPIPPVSFPQYFNTVAQKHFFLPPNATSLFSLPESTLSLQNNETAILNQTISLTSSLIFTCPSLAKAYSASRHATFKDTYYFVFNRTYQMPGYTRDWCRPPSTNGYPKGILDMEYYKCHAGEQMIVFGSVARGGLPDRDGNDFAFERLVVDYWGAFARWGKPEFAKGYLEVRGFEGTKKEVERLGRWEGVNWKAPKARVLQWGGRGGMVGFGEFRILIAGGGVAGLTLANALEQANVSYLLLERRSEIAPQVGASIGIFSSGARILDQLGAWKQIEETAEKINLLTARRADGSVICLDRSTELILARTGYWTSWGERQVLLQALADNIKDRSKILTGRNIVDIKHDLEKGVTVVCENGEEFEGDILVGCDGVNSKVREKMWELAEPEMPELVKEERRSLFADYNTLFGIAYGVEGLTSGHLDTTYNVGRVAMTIVADEGKVYWFSGERLSRRYYHGEIPRFDEEEVKAFLARNGDLVVRPGPNPLTLADLWKKTVVHRLVSIEQGKFKLWHWGRITCAGDSIHKSTPNLGVGGNIAIESAATLANGIKKLADKCAPTGRLLRHPSADDVQKLLAEYQEEREIRAAAVVDASGFLTQAHCMQTPYHQFFVNWMLPNFGELIAELFHQVMIGATKLDYLPLPKRSLMVNAPFNPTQGDGRRESKLRRAFVGLPLLWLGCLAFYIMNIGLPEQSAKAQRDGGIIAVGNTSVPVLRSFYGFPGFDDTVALVNMFFVPGMYGVSAEGRRHMITFLLEGATFFMIWLLESTRRANALTILQLPNLFLAFCQLLGIGIIAPLYLYLHYILSPIENFAARDKRLTSTRWSYATLPAILLSYLIPLIGFLFSPTLATRQSWLFIWQPFPIWIALTMFGLSRLFKDTVSEDKINNTEKDLPVLRVYIGLGSALAAGAHIWGKMGGYRYAGLGLFLPGGIPRGYADLAEFSVHFLRWDYLFGFGTHVVWLAYLFADLAKAGMLKEGWGNVMAAVVLGLVTVGPGATVGLAWLFREEVLAGRWHKDAVTVESVARLHGETK</sequence>
<dbReference type="InterPro" id="IPR050562">
    <property type="entry name" value="FAD_mOase_fung"/>
</dbReference>